<feature type="domain" description="SnoaL-like" evidence="1">
    <location>
        <begin position="4"/>
        <end position="127"/>
    </location>
</feature>
<dbReference type="Proteomes" id="UP000238220">
    <property type="component" value="Unassembled WGS sequence"/>
</dbReference>
<reference evidence="2 3" key="1">
    <citation type="submission" date="2018-02" db="EMBL/GenBank/DDBJ databases">
        <title>Genome sequencing of Solimonas sp. HR-BB.</title>
        <authorList>
            <person name="Lee Y."/>
            <person name="Jeon C.O."/>
        </authorList>
    </citation>
    <scope>NUCLEOTIDE SEQUENCE [LARGE SCALE GENOMIC DNA]</scope>
    <source>
        <strain evidence="2 3">HR-BB</strain>
    </source>
</reference>
<dbReference type="SUPFAM" id="SSF54427">
    <property type="entry name" value="NTF2-like"/>
    <property type="match status" value="1"/>
</dbReference>
<accession>A0A2S5TH37</accession>
<dbReference type="RefSeq" id="WP_104230150.1">
    <property type="nucleotide sequence ID" value="NZ_PSNW01000004.1"/>
</dbReference>
<gene>
    <name evidence="2" type="ORF">C3942_09545</name>
</gene>
<dbReference type="Pfam" id="PF13577">
    <property type="entry name" value="SnoaL_4"/>
    <property type="match status" value="1"/>
</dbReference>
<dbReference type="OrthoDB" id="4571298at2"/>
<evidence type="ECO:0000313" key="2">
    <source>
        <dbReference type="EMBL" id="PPE74262.1"/>
    </source>
</evidence>
<evidence type="ECO:0000313" key="3">
    <source>
        <dbReference type="Proteomes" id="UP000238220"/>
    </source>
</evidence>
<proteinExistence type="predicted"/>
<protein>
    <submittedName>
        <fullName evidence="2">DUF4440 domain-containing protein</fullName>
    </submittedName>
</protein>
<dbReference type="InterPro" id="IPR032710">
    <property type="entry name" value="NTF2-like_dom_sf"/>
</dbReference>
<organism evidence="2 3">
    <name type="scientific">Solimonas fluminis</name>
    <dbReference type="NCBI Taxonomy" id="2086571"/>
    <lineage>
        <taxon>Bacteria</taxon>
        <taxon>Pseudomonadati</taxon>
        <taxon>Pseudomonadota</taxon>
        <taxon>Gammaproteobacteria</taxon>
        <taxon>Nevskiales</taxon>
        <taxon>Nevskiaceae</taxon>
        <taxon>Solimonas</taxon>
    </lineage>
</organism>
<name>A0A2S5TH37_9GAMM</name>
<keyword evidence="3" id="KW-1185">Reference proteome</keyword>
<sequence length="173" mass="20082">MDALIEIEAIRQLKARYCRLLDLKDWSAWRELFTEDFISDTSESGGPRLQGADEFVAFVRDTLGAPRRTTVHMVHAPEIELLSETAARGIWMLEDLIRFAPGLGFRGHGHYHETYKKQDGRWMIASSRLTRLREDIVTPFFSLQVSGWLRRQSIKAGQRHSAAWLEKRRRASR</sequence>
<evidence type="ECO:0000259" key="1">
    <source>
        <dbReference type="Pfam" id="PF13577"/>
    </source>
</evidence>
<dbReference type="AlphaFoldDB" id="A0A2S5TH37"/>
<dbReference type="EMBL" id="PSNW01000004">
    <property type="protein sequence ID" value="PPE74262.1"/>
    <property type="molecule type" value="Genomic_DNA"/>
</dbReference>
<dbReference type="InterPro" id="IPR037401">
    <property type="entry name" value="SnoaL-like"/>
</dbReference>
<dbReference type="Gene3D" id="3.10.450.50">
    <property type="match status" value="1"/>
</dbReference>
<comment type="caution">
    <text evidence="2">The sequence shown here is derived from an EMBL/GenBank/DDBJ whole genome shotgun (WGS) entry which is preliminary data.</text>
</comment>